<dbReference type="InterPro" id="IPR016120">
    <property type="entry name" value="Sig_transdc_His_kin_SpoOB"/>
</dbReference>
<dbReference type="Pfam" id="PF14689">
    <property type="entry name" value="SPOB_a"/>
    <property type="match status" value="1"/>
</dbReference>
<evidence type="ECO:0000256" key="2">
    <source>
        <dbReference type="ARBA" id="ARBA00022679"/>
    </source>
</evidence>
<dbReference type="InterPro" id="IPR037100">
    <property type="entry name" value="Spo0B_C_sf"/>
</dbReference>
<sequence>MNEREVMQILQKYRHDVLNQIQLLHGYLSMNRPERARELLDDWIELCDQDRRLSSLSIPQFTLWTARFDSLYSRLRMYHKINTTGIKLTHHDEELHRISNQFADALLRSSSPEILHEVTLSVNNDDERVYFEFRAEGPFQYADEFDCSPGKEIQTEYEAEQKEIYCRITIPYKS</sequence>
<organism evidence="5 6">
    <name type="scientific">Aciduricibacillus chroicocephali</name>
    <dbReference type="NCBI Taxonomy" id="3054939"/>
    <lineage>
        <taxon>Bacteria</taxon>
        <taxon>Bacillati</taxon>
        <taxon>Bacillota</taxon>
        <taxon>Bacilli</taxon>
        <taxon>Bacillales</taxon>
        <taxon>Bacillaceae</taxon>
        <taxon>Aciduricibacillus</taxon>
    </lineage>
</organism>
<evidence type="ECO:0000313" key="5">
    <source>
        <dbReference type="EMBL" id="WLV23676.1"/>
    </source>
</evidence>
<evidence type="ECO:0000256" key="1">
    <source>
        <dbReference type="ARBA" id="ARBA00022553"/>
    </source>
</evidence>
<dbReference type="Gene3D" id="1.10.287.130">
    <property type="match status" value="1"/>
</dbReference>
<dbReference type="EMBL" id="CP129113">
    <property type="protein sequence ID" value="WLV23676.1"/>
    <property type="molecule type" value="Genomic_DNA"/>
</dbReference>
<keyword evidence="2" id="KW-0808">Transferase</keyword>
<dbReference type="RefSeq" id="WP_348025921.1">
    <property type="nucleotide sequence ID" value="NZ_CP129113.1"/>
</dbReference>
<evidence type="ECO:0000313" key="6">
    <source>
        <dbReference type="Proteomes" id="UP001180087"/>
    </source>
</evidence>
<evidence type="ECO:0000256" key="3">
    <source>
        <dbReference type="ARBA" id="ARBA00022777"/>
    </source>
</evidence>
<reference evidence="5" key="1">
    <citation type="submission" date="2023-06" db="EMBL/GenBank/DDBJ databases">
        <title>A Treasure from Seagulls: Isolation and Description of Aciduricobacillus qingdaonensis gen. nov., sp. nov., a Rare Obligately Uric Acid-utilizing Member in the Family Bacillaceae.</title>
        <authorList>
            <person name="Liu W."/>
            <person name="Wang B."/>
        </authorList>
    </citation>
    <scope>NUCLEOTIDE SEQUENCE</scope>
    <source>
        <strain evidence="5">44XB</strain>
    </source>
</reference>
<dbReference type="Proteomes" id="UP001180087">
    <property type="component" value="Chromosome"/>
</dbReference>
<accession>A0ABY9KS81</accession>
<dbReference type="Gene3D" id="3.30.565.30">
    <property type="entry name" value="Sporulation initiation phosphotransferase B (SpoOB), C-terminal domain"/>
    <property type="match status" value="1"/>
</dbReference>
<keyword evidence="6" id="KW-1185">Reference proteome</keyword>
<dbReference type="InterPro" id="IPR039506">
    <property type="entry name" value="SPOB_a"/>
</dbReference>
<dbReference type="SUPFAM" id="SSF55890">
    <property type="entry name" value="Sporulation response regulatory protein Spo0B"/>
    <property type="match status" value="1"/>
</dbReference>
<keyword evidence="3" id="KW-0418">Kinase</keyword>
<evidence type="ECO:0000259" key="4">
    <source>
        <dbReference type="Pfam" id="PF14689"/>
    </source>
</evidence>
<keyword evidence="1" id="KW-0597">Phosphoprotein</keyword>
<name>A0ABY9KS81_9BACI</name>
<proteinExistence type="predicted"/>
<protein>
    <submittedName>
        <fullName evidence="5">Spo0B domain-containing protein</fullName>
    </submittedName>
</protein>
<feature type="domain" description="SpoOB alpha-helical" evidence="4">
    <location>
        <begin position="3"/>
        <end position="55"/>
    </location>
</feature>
<gene>
    <name evidence="5" type="ORF">QR721_08460</name>
</gene>